<evidence type="ECO:0000313" key="1">
    <source>
        <dbReference type="EMBL" id="EHH68239.1"/>
    </source>
</evidence>
<name>G6XJC2_9PROT</name>
<keyword evidence="2" id="KW-1185">Reference proteome</keyword>
<comment type="caution">
    <text evidence="1">The sequence shown here is derived from an EMBL/GenBank/DDBJ whole genome shotgun (WGS) entry which is preliminary data.</text>
</comment>
<protein>
    <submittedName>
        <fullName evidence="1">Uncharacterized protein</fullName>
    </submittedName>
</protein>
<proteinExistence type="predicted"/>
<evidence type="ECO:0000313" key="2">
    <source>
        <dbReference type="Proteomes" id="UP000004949"/>
    </source>
</evidence>
<dbReference type="Proteomes" id="UP000004949">
    <property type="component" value="Unassembled WGS sequence"/>
</dbReference>
<gene>
    <name evidence="1" type="ORF">GMO_15880</name>
</gene>
<dbReference type="STRING" id="1088869.GMO_15880"/>
<sequence>MGEFSRKAASKSIPQPITTASGIHKKVTILMATIWHQFR</sequence>
<reference evidence="1 2" key="1">
    <citation type="submission" date="2011-10" db="EMBL/GenBank/DDBJ databases">
        <title>Genome sequence of Gluconobacter morbifer G707, isolated from Drosophila gut.</title>
        <authorList>
            <person name="Lee W.-J."/>
            <person name="Kim E.-K."/>
        </authorList>
    </citation>
    <scope>NUCLEOTIDE SEQUENCE [LARGE SCALE GENOMIC DNA]</scope>
    <source>
        <strain evidence="1 2">G707</strain>
    </source>
</reference>
<dbReference type="AlphaFoldDB" id="G6XJC2"/>
<accession>G6XJC2</accession>
<dbReference type="PATRIC" id="fig|1088869.3.peg.1584"/>
<dbReference type="EMBL" id="AGQV01000004">
    <property type="protein sequence ID" value="EHH68239.1"/>
    <property type="molecule type" value="Genomic_DNA"/>
</dbReference>
<organism evidence="1 2">
    <name type="scientific">Gluconobacter morbifer G707</name>
    <dbReference type="NCBI Taxonomy" id="1088869"/>
    <lineage>
        <taxon>Bacteria</taxon>
        <taxon>Pseudomonadati</taxon>
        <taxon>Pseudomonadota</taxon>
        <taxon>Alphaproteobacteria</taxon>
        <taxon>Acetobacterales</taxon>
        <taxon>Acetobacteraceae</taxon>
        <taxon>Gluconobacter</taxon>
    </lineage>
</organism>